<organism evidence="1 2">
    <name type="scientific">Romanomermis culicivorax</name>
    <name type="common">Nematode worm</name>
    <dbReference type="NCBI Taxonomy" id="13658"/>
    <lineage>
        <taxon>Eukaryota</taxon>
        <taxon>Metazoa</taxon>
        <taxon>Ecdysozoa</taxon>
        <taxon>Nematoda</taxon>
        <taxon>Enoplea</taxon>
        <taxon>Dorylaimia</taxon>
        <taxon>Mermithida</taxon>
        <taxon>Mermithoidea</taxon>
        <taxon>Mermithidae</taxon>
        <taxon>Romanomermis</taxon>
    </lineage>
</organism>
<proteinExistence type="predicted"/>
<evidence type="ECO:0000313" key="1">
    <source>
        <dbReference type="Proteomes" id="UP000887565"/>
    </source>
</evidence>
<dbReference type="WBParaSite" id="nRc.2.0.1.t21755-RA">
    <property type="protein sequence ID" value="nRc.2.0.1.t21755-RA"/>
    <property type="gene ID" value="nRc.2.0.1.g21755"/>
</dbReference>
<accession>A0A915J6J2</accession>
<sequence>MVIFVRTFFGQLALDGCIWRQNRLILGQLIGNLSHEILTPRLNILLLLMKRHETNWKDRAIDNLDVFKSVLQANFSTFFKEKFWLPKFQFGP</sequence>
<evidence type="ECO:0000313" key="2">
    <source>
        <dbReference type="WBParaSite" id="nRc.2.0.1.t21755-RA"/>
    </source>
</evidence>
<name>A0A915J6J2_ROMCU</name>
<protein>
    <submittedName>
        <fullName evidence="2">Signal transduction histidine kinase dimerisation/phosphoacceptor domain-containing protein</fullName>
    </submittedName>
</protein>
<dbReference type="AlphaFoldDB" id="A0A915J6J2"/>
<reference evidence="2" key="1">
    <citation type="submission" date="2022-11" db="UniProtKB">
        <authorList>
            <consortium name="WormBaseParasite"/>
        </authorList>
    </citation>
    <scope>IDENTIFICATION</scope>
</reference>
<dbReference type="Proteomes" id="UP000887565">
    <property type="component" value="Unplaced"/>
</dbReference>
<keyword evidence="1" id="KW-1185">Reference proteome</keyword>